<dbReference type="AlphaFoldDB" id="A0A7W6EAU6"/>
<evidence type="ECO:0000313" key="1">
    <source>
        <dbReference type="EMBL" id="MBB3995220.1"/>
    </source>
</evidence>
<gene>
    <name evidence="1" type="ORF">GGR95_002872</name>
</gene>
<dbReference type="Proteomes" id="UP000530268">
    <property type="component" value="Unassembled WGS sequence"/>
</dbReference>
<accession>A0A7W6EAU6</accession>
<reference evidence="1 2" key="1">
    <citation type="submission" date="2020-08" db="EMBL/GenBank/DDBJ databases">
        <title>Genomic Encyclopedia of Type Strains, Phase IV (KMG-IV): sequencing the most valuable type-strain genomes for metagenomic binning, comparative biology and taxonomic classification.</title>
        <authorList>
            <person name="Goeker M."/>
        </authorList>
    </citation>
    <scope>NUCLEOTIDE SEQUENCE [LARGE SCALE GENOMIC DNA]</scope>
    <source>
        <strain evidence="1 2">DSM 102234</strain>
    </source>
</reference>
<dbReference type="EMBL" id="JACIEI010000012">
    <property type="protein sequence ID" value="MBB3995220.1"/>
    <property type="molecule type" value="Genomic_DNA"/>
</dbReference>
<protein>
    <submittedName>
        <fullName evidence="1">Uncharacterized protein</fullName>
    </submittedName>
</protein>
<dbReference type="RefSeq" id="WP_184566947.1">
    <property type="nucleotide sequence ID" value="NZ_JACIEI010000012.1"/>
</dbReference>
<organism evidence="1 2">
    <name type="scientific">Sulfitobacter undariae</name>
    <dbReference type="NCBI Taxonomy" id="1563671"/>
    <lineage>
        <taxon>Bacteria</taxon>
        <taxon>Pseudomonadati</taxon>
        <taxon>Pseudomonadota</taxon>
        <taxon>Alphaproteobacteria</taxon>
        <taxon>Rhodobacterales</taxon>
        <taxon>Roseobacteraceae</taxon>
        <taxon>Sulfitobacter</taxon>
    </lineage>
</organism>
<sequence length="178" mass="20144">MPDVDVSRAEVQSIYIVFKSCEECAISATARLWDMNSDVVSLPNVEKLIAELWKVNPDLQTGFLEEWQARNKSASNSATQPKLLILRDEEFGHNLIDSGKRRKSDELVNLGPVGKRRFGVKNGDVLAFCKETALLLFQTIAPFSEHPALVGNYETRFELKFNAYRKLHSGLLDLLYRA</sequence>
<keyword evidence="2" id="KW-1185">Reference proteome</keyword>
<name>A0A7W6EAU6_9RHOB</name>
<comment type="caution">
    <text evidence="1">The sequence shown here is derived from an EMBL/GenBank/DDBJ whole genome shotgun (WGS) entry which is preliminary data.</text>
</comment>
<evidence type="ECO:0000313" key="2">
    <source>
        <dbReference type="Proteomes" id="UP000530268"/>
    </source>
</evidence>
<proteinExistence type="predicted"/>